<dbReference type="OMA" id="FRENIWW"/>
<evidence type="ECO:0000256" key="5">
    <source>
        <dbReference type="SAM" id="Coils"/>
    </source>
</evidence>
<dbReference type="PANTHER" id="PTHR13183:SF0">
    <property type="entry name" value="AXONEMAL DYNEIN LIGHT INTERMEDIATE POLYPEPTIDE 1"/>
    <property type="match status" value="1"/>
</dbReference>
<dbReference type="EMBL" id="FR823393">
    <property type="protein sequence ID" value="CBZ56181.1"/>
    <property type="molecule type" value="Genomic_DNA"/>
</dbReference>
<dbReference type="Pfam" id="PF10211">
    <property type="entry name" value="Ax_dynein_light"/>
    <property type="match status" value="1"/>
</dbReference>
<evidence type="ECO:0000256" key="4">
    <source>
        <dbReference type="ARBA" id="ARBA00038114"/>
    </source>
</evidence>
<dbReference type="OrthoDB" id="273640at2759"/>
<evidence type="ECO:0000313" key="7">
    <source>
        <dbReference type="EMBL" id="CBZ56181.1"/>
    </source>
</evidence>
<evidence type="ECO:0000256" key="6">
    <source>
        <dbReference type="SAM" id="MobiDB-lite"/>
    </source>
</evidence>
<dbReference type="VEuPathDB" id="ToxoDB:NCLIV_066070"/>
<feature type="coiled-coil region" evidence="5">
    <location>
        <begin position="165"/>
        <end position="206"/>
    </location>
</feature>
<dbReference type="GeneID" id="13445404"/>
<organism evidence="7 8">
    <name type="scientific">Neospora caninum (strain Liverpool)</name>
    <dbReference type="NCBI Taxonomy" id="572307"/>
    <lineage>
        <taxon>Eukaryota</taxon>
        <taxon>Sar</taxon>
        <taxon>Alveolata</taxon>
        <taxon>Apicomplexa</taxon>
        <taxon>Conoidasida</taxon>
        <taxon>Coccidia</taxon>
        <taxon>Eucoccidiorida</taxon>
        <taxon>Eimeriorina</taxon>
        <taxon>Sarcocystidae</taxon>
        <taxon>Neospora</taxon>
    </lineage>
</organism>
<dbReference type="InParanoid" id="F0VR34"/>
<keyword evidence="2 5" id="KW-0175">Coiled coil</keyword>
<reference evidence="8" key="1">
    <citation type="journal article" date="2012" name="PLoS Pathog.">
        <title>Comparative genomics of the apicomplexan parasites Toxoplasma gondii and Neospora caninum: Coccidia differing in host range and transmission strategy.</title>
        <authorList>
            <person name="Reid A.J."/>
            <person name="Vermont S.J."/>
            <person name="Cotton J.A."/>
            <person name="Harris D."/>
            <person name="Hill-Cawthorne G.A."/>
            <person name="Konen-Waisman S."/>
            <person name="Latham S.M."/>
            <person name="Mourier T."/>
            <person name="Norton R."/>
            <person name="Quail M.A."/>
            <person name="Sanders M."/>
            <person name="Shanmugam D."/>
            <person name="Sohal A."/>
            <person name="Wasmuth J.D."/>
            <person name="Brunk B."/>
            <person name="Grigg M.E."/>
            <person name="Howard J.C."/>
            <person name="Parkinson J."/>
            <person name="Roos D.S."/>
            <person name="Trees A.J."/>
            <person name="Berriman M."/>
            <person name="Pain A."/>
            <person name="Wastling J.M."/>
        </authorList>
    </citation>
    <scope>NUCLEOTIDE SEQUENCE [LARGE SCALE GENOMIC DNA]</scope>
    <source>
        <strain evidence="8">Liverpool</strain>
    </source>
</reference>
<keyword evidence="3" id="KW-0505">Motor protein</keyword>
<protein>
    <submittedName>
        <fullName evidence="7">Putative 33 kDa inner dynein arm light chain</fullName>
    </submittedName>
</protein>
<dbReference type="AlphaFoldDB" id="F0VR34"/>
<dbReference type="Proteomes" id="UP000007494">
    <property type="component" value="Chromosome XII"/>
</dbReference>
<dbReference type="InterPro" id="IPR019347">
    <property type="entry name" value="Axonemal_dynein_light_chain"/>
</dbReference>
<evidence type="ECO:0000256" key="1">
    <source>
        <dbReference type="ARBA" id="ARBA00023017"/>
    </source>
</evidence>
<gene>
    <name evidence="7" type="ORF">NCLIV_066070</name>
</gene>
<proteinExistence type="inferred from homology"/>
<dbReference type="GO" id="GO:0005930">
    <property type="term" value="C:axoneme"/>
    <property type="evidence" value="ECO:0007669"/>
    <property type="project" value="TreeGrafter"/>
</dbReference>
<sequence length="256" mass="29747">MQSSLLKYRSPQVERIISQDASKNRSRPKAPGEGASNQLVAIATTEDILDFILPPREWTENGQLWRQRVSSTPATRADVIALQEELDKRLKHRQAREYGLCPVREELYSQCFDEILRQDGVILQVTIACAERGLLLHRVRTELRTMTQAYQKLYESSAAFGMRKALQAEQRKEEMDERLESLNQSNKQLEQEVKVMERYVEKTVQDATARMEQKPFFPLYALQEEQDHKATVTALKKKSQKMKHELERLLSVASRR</sequence>
<keyword evidence="1" id="KW-0243">Dynein</keyword>
<evidence type="ECO:0000256" key="3">
    <source>
        <dbReference type="ARBA" id="ARBA00023175"/>
    </source>
</evidence>
<evidence type="ECO:0000313" key="8">
    <source>
        <dbReference type="Proteomes" id="UP000007494"/>
    </source>
</evidence>
<evidence type="ECO:0000256" key="2">
    <source>
        <dbReference type="ARBA" id="ARBA00023054"/>
    </source>
</evidence>
<dbReference type="GO" id="GO:0030286">
    <property type="term" value="C:dynein complex"/>
    <property type="evidence" value="ECO:0007669"/>
    <property type="project" value="UniProtKB-KW"/>
</dbReference>
<dbReference type="GO" id="GO:0045504">
    <property type="term" value="F:dynein heavy chain binding"/>
    <property type="evidence" value="ECO:0007669"/>
    <property type="project" value="TreeGrafter"/>
</dbReference>
<dbReference type="eggNOG" id="KOG4001">
    <property type="taxonomic scope" value="Eukaryota"/>
</dbReference>
<name>F0VR34_NEOCL</name>
<keyword evidence="8" id="KW-1185">Reference proteome</keyword>
<feature type="region of interest" description="Disordered" evidence="6">
    <location>
        <begin position="17"/>
        <end position="37"/>
    </location>
</feature>
<dbReference type="RefSeq" id="XP_003886207.1">
    <property type="nucleotide sequence ID" value="XM_003886158.1"/>
</dbReference>
<comment type="similarity">
    <text evidence="4">Belongs to the inner dynein arm light chain family.</text>
</comment>
<dbReference type="PANTHER" id="PTHR13183">
    <property type="entry name" value="AXONEMAL INNER ARM DYNEIN LIGHT CHAIN 28"/>
    <property type="match status" value="1"/>
</dbReference>
<accession>F0VR34</accession>